<name>A0A0D2LR95_9CHLO</name>
<evidence type="ECO:0000313" key="1">
    <source>
        <dbReference type="EMBL" id="KIY92451.1"/>
    </source>
</evidence>
<dbReference type="GeneID" id="25733180"/>
<sequence length="260" mass="27503">MFVLADLLRRPDTAPLAAAALSDGAPGSRPCGMNSTAVDLLLAMVAGGGRLGRTLPAAASVYYGLRTEPLRGALMANPNLLDALHTSIIPGYTTSCFSAATLAELLRPEPEGERAAAVVRLFTTPDPRVSRERDPLRFHALGHLLWQLNDFVDKGDEPDRAMGWPQTHFATRGHHVRRAAVELLPMIVRAAGPEQRRTIVREGGPFLPMSCRACADRLQAAGDEGGRAAAAELLAAARLLRDAAAEGGDAAGAESFDIAV</sequence>
<reference evidence="1 2" key="1">
    <citation type="journal article" date="2013" name="BMC Genomics">
        <title>Reconstruction of the lipid metabolism for the microalga Monoraphidium neglectum from its genome sequence reveals characteristics suitable for biofuel production.</title>
        <authorList>
            <person name="Bogen C."/>
            <person name="Al-Dilaimi A."/>
            <person name="Albersmeier A."/>
            <person name="Wichmann J."/>
            <person name="Grundmann M."/>
            <person name="Rupp O."/>
            <person name="Lauersen K.J."/>
            <person name="Blifernez-Klassen O."/>
            <person name="Kalinowski J."/>
            <person name="Goesmann A."/>
            <person name="Mussgnug J.H."/>
            <person name="Kruse O."/>
        </authorList>
    </citation>
    <scope>NUCLEOTIDE SEQUENCE [LARGE SCALE GENOMIC DNA]</scope>
    <source>
        <strain evidence="1 2">SAG 48.87</strain>
    </source>
</reference>
<dbReference type="EMBL" id="KK105614">
    <property type="protein sequence ID" value="KIY92451.1"/>
    <property type="molecule type" value="Genomic_DNA"/>
</dbReference>
<protein>
    <submittedName>
        <fullName evidence="1">Uncharacterized protein</fullName>
    </submittedName>
</protein>
<accession>A0A0D2LR95</accession>
<dbReference type="RefSeq" id="XP_013891471.1">
    <property type="nucleotide sequence ID" value="XM_014036017.1"/>
</dbReference>
<keyword evidence="2" id="KW-1185">Reference proteome</keyword>
<dbReference type="Proteomes" id="UP000054498">
    <property type="component" value="Unassembled WGS sequence"/>
</dbReference>
<dbReference type="AlphaFoldDB" id="A0A0D2LR95"/>
<organism evidence="1 2">
    <name type="scientific">Monoraphidium neglectum</name>
    <dbReference type="NCBI Taxonomy" id="145388"/>
    <lineage>
        <taxon>Eukaryota</taxon>
        <taxon>Viridiplantae</taxon>
        <taxon>Chlorophyta</taxon>
        <taxon>core chlorophytes</taxon>
        <taxon>Chlorophyceae</taxon>
        <taxon>CS clade</taxon>
        <taxon>Sphaeropleales</taxon>
        <taxon>Selenastraceae</taxon>
        <taxon>Monoraphidium</taxon>
    </lineage>
</organism>
<evidence type="ECO:0000313" key="2">
    <source>
        <dbReference type="Proteomes" id="UP000054498"/>
    </source>
</evidence>
<gene>
    <name evidence="1" type="ORF">MNEG_15511</name>
</gene>
<dbReference type="KEGG" id="mng:MNEG_15511"/>
<proteinExistence type="predicted"/>